<feature type="domain" description="Recombinase" evidence="4">
    <location>
        <begin position="112"/>
        <end position="233"/>
    </location>
</feature>
<dbReference type="Pfam" id="PF07508">
    <property type="entry name" value="Recombinase"/>
    <property type="match status" value="1"/>
</dbReference>
<dbReference type="Pfam" id="PF13408">
    <property type="entry name" value="Zn_ribbon_recom"/>
    <property type="match status" value="1"/>
</dbReference>
<dbReference type="InterPro" id="IPR011109">
    <property type="entry name" value="DNA_bind_recombinase_dom"/>
</dbReference>
<dbReference type="PANTHER" id="PTHR30461">
    <property type="entry name" value="DNA-INVERTASE FROM LAMBDOID PROPHAGE"/>
    <property type="match status" value="1"/>
</dbReference>
<feature type="domain" description="Resolvase/invertase-type recombinase catalytic" evidence="3">
    <location>
        <begin position="1"/>
        <end position="103"/>
    </location>
</feature>
<comment type="caution">
    <text evidence="5">The sequence shown here is derived from an EMBL/GenBank/DDBJ whole genome shotgun (WGS) entry which is preliminary data.</text>
</comment>
<accession>A0A4R6YKA8</accession>
<dbReference type="Proteomes" id="UP000294958">
    <property type="component" value="Unassembled WGS sequence"/>
</dbReference>
<dbReference type="InterPro" id="IPR006119">
    <property type="entry name" value="Resolv_N"/>
</dbReference>
<sequence>MLGEFLELVRSGDIAIGSYLLVENLDRVSRENALDALDALKDIAKEGITVVTLNDGRAYTHESLRQNPVDLMVAVMVFMRANEESATKAKRLREAWGAKRAKAEKQPLTKLSPGWVRLRDDRSGFDLIPERAAIVRRIFEMAIAGKGQQSIAETLNREGVPVFGRGKHWHRSYVKKMLGNPAVIGQFTPHRMEIINGKRVRVPAEPVEDYFPQAVSREVFEQVAALASGRSAPSKTEGAMANILAGLAKCPRCGSTMTRVNKGGKKGGHPYLICTRAKAGAGCTYRKVRLDHVTRAIIDNAGYLIGELPSPEADLQAQWDQLSLAHDVMGDEIERVVQAIAEAGHSPALLNRLRATEAERDRIANELSSVATRMADTITNRIANTGTALLDAVGEQPHDIPKVNAVLRQLFGKVVVDYRSGSLVFHWNHVPDAATSIVYGWPTETDDDDGIIPATSLPPS</sequence>
<protein>
    <submittedName>
        <fullName evidence="5">Resolvase-like protein</fullName>
    </submittedName>
</protein>
<dbReference type="PROSITE" id="PS51736">
    <property type="entry name" value="RECOMBINASES_3"/>
    <property type="match status" value="1"/>
</dbReference>
<dbReference type="AlphaFoldDB" id="A0A4R6YKA8"/>
<dbReference type="Pfam" id="PF00239">
    <property type="entry name" value="Resolvase"/>
    <property type="match status" value="1"/>
</dbReference>
<dbReference type="InterPro" id="IPR025827">
    <property type="entry name" value="Zn_ribbon_recom_dom"/>
</dbReference>
<dbReference type="InterPro" id="IPR050639">
    <property type="entry name" value="SSR_resolvase"/>
</dbReference>
<keyword evidence="6" id="KW-1185">Reference proteome</keyword>
<reference evidence="5 6" key="1">
    <citation type="submission" date="2019-03" db="EMBL/GenBank/DDBJ databases">
        <title>Genomic Encyclopedia of Type Strains, Phase IV (KMG-IV): sequencing the most valuable type-strain genomes for metagenomic binning, comparative biology and taxonomic classification.</title>
        <authorList>
            <person name="Goeker M."/>
        </authorList>
    </citation>
    <scope>NUCLEOTIDE SEQUENCE [LARGE SCALE GENOMIC DNA]</scope>
    <source>
        <strain evidence="5 6">DSM 11603</strain>
    </source>
</reference>
<dbReference type="SUPFAM" id="SSF53041">
    <property type="entry name" value="Resolvase-like"/>
    <property type="match status" value="1"/>
</dbReference>
<organism evidence="5 6">
    <name type="scientific">Aquamicrobium defluvii</name>
    <dbReference type="NCBI Taxonomy" id="69279"/>
    <lineage>
        <taxon>Bacteria</taxon>
        <taxon>Pseudomonadati</taxon>
        <taxon>Pseudomonadota</taxon>
        <taxon>Alphaproteobacteria</taxon>
        <taxon>Hyphomicrobiales</taxon>
        <taxon>Phyllobacteriaceae</taxon>
        <taxon>Aquamicrobium</taxon>
    </lineage>
</organism>
<dbReference type="PANTHER" id="PTHR30461:SF2">
    <property type="entry name" value="SERINE RECOMBINASE PINE-RELATED"/>
    <property type="match status" value="1"/>
</dbReference>
<dbReference type="InterPro" id="IPR036162">
    <property type="entry name" value="Resolvase-like_N_sf"/>
</dbReference>
<keyword evidence="1" id="KW-0238">DNA-binding</keyword>
<dbReference type="InterPro" id="IPR038109">
    <property type="entry name" value="DNA_bind_recomb_sf"/>
</dbReference>
<dbReference type="PROSITE" id="PS51737">
    <property type="entry name" value="RECOMBINASE_DNA_BIND"/>
    <property type="match status" value="1"/>
</dbReference>
<evidence type="ECO:0000256" key="1">
    <source>
        <dbReference type="ARBA" id="ARBA00023125"/>
    </source>
</evidence>
<gene>
    <name evidence="5" type="ORF">DES43_102108</name>
</gene>
<evidence type="ECO:0000259" key="4">
    <source>
        <dbReference type="PROSITE" id="PS51737"/>
    </source>
</evidence>
<dbReference type="Gene3D" id="3.90.1750.20">
    <property type="entry name" value="Putative Large Serine Recombinase, Chain B, Domain 2"/>
    <property type="match status" value="1"/>
</dbReference>
<evidence type="ECO:0000259" key="3">
    <source>
        <dbReference type="PROSITE" id="PS51736"/>
    </source>
</evidence>
<evidence type="ECO:0000313" key="6">
    <source>
        <dbReference type="Proteomes" id="UP000294958"/>
    </source>
</evidence>
<dbReference type="Gene3D" id="3.40.50.1390">
    <property type="entry name" value="Resolvase, N-terminal catalytic domain"/>
    <property type="match status" value="1"/>
</dbReference>
<keyword evidence="2" id="KW-0233">DNA recombination</keyword>
<name>A0A4R6YKA8_9HYPH</name>
<dbReference type="EMBL" id="SNZF01000002">
    <property type="protein sequence ID" value="TDR37562.1"/>
    <property type="molecule type" value="Genomic_DNA"/>
</dbReference>
<evidence type="ECO:0000313" key="5">
    <source>
        <dbReference type="EMBL" id="TDR37562.1"/>
    </source>
</evidence>
<dbReference type="GO" id="GO:0003677">
    <property type="term" value="F:DNA binding"/>
    <property type="evidence" value="ECO:0007669"/>
    <property type="project" value="UniProtKB-KW"/>
</dbReference>
<dbReference type="GO" id="GO:0000150">
    <property type="term" value="F:DNA strand exchange activity"/>
    <property type="evidence" value="ECO:0007669"/>
    <property type="project" value="InterPro"/>
</dbReference>
<proteinExistence type="predicted"/>
<evidence type="ECO:0000256" key="2">
    <source>
        <dbReference type="ARBA" id="ARBA00023172"/>
    </source>
</evidence>